<keyword evidence="3" id="KW-1185">Reference proteome</keyword>
<feature type="region of interest" description="Disordered" evidence="1">
    <location>
        <begin position="47"/>
        <end position="79"/>
    </location>
</feature>
<dbReference type="EMBL" id="CAAALY010092676">
    <property type="protein sequence ID" value="VEL28148.1"/>
    <property type="molecule type" value="Genomic_DNA"/>
</dbReference>
<reference evidence="2" key="1">
    <citation type="submission" date="2018-11" db="EMBL/GenBank/DDBJ databases">
        <authorList>
            <consortium name="Pathogen Informatics"/>
        </authorList>
    </citation>
    <scope>NUCLEOTIDE SEQUENCE</scope>
</reference>
<comment type="caution">
    <text evidence="2">The sequence shown here is derived from an EMBL/GenBank/DDBJ whole genome shotgun (WGS) entry which is preliminary data.</text>
</comment>
<dbReference type="AlphaFoldDB" id="A0A3S5FEX7"/>
<evidence type="ECO:0000313" key="3">
    <source>
        <dbReference type="Proteomes" id="UP000784294"/>
    </source>
</evidence>
<evidence type="ECO:0000256" key="1">
    <source>
        <dbReference type="SAM" id="MobiDB-lite"/>
    </source>
</evidence>
<organism evidence="2 3">
    <name type="scientific">Protopolystoma xenopodis</name>
    <dbReference type="NCBI Taxonomy" id="117903"/>
    <lineage>
        <taxon>Eukaryota</taxon>
        <taxon>Metazoa</taxon>
        <taxon>Spiralia</taxon>
        <taxon>Lophotrochozoa</taxon>
        <taxon>Platyhelminthes</taxon>
        <taxon>Monogenea</taxon>
        <taxon>Polyopisthocotylea</taxon>
        <taxon>Polystomatidea</taxon>
        <taxon>Polystomatidae</taxon>
        <taxon>Protopolystoma</taxon>
    </lineage>
</organism>
<feature type="compositionally biased region" description="Basic and acidic residues" evidence="1">
    <location>
        <begin position="58"/>
        <end position="79"/>
    </location>
</feature>
<dbReference type="Proteomes" id="UP000784294">
    <property type="component" value="Unassembled WGS sequence"/>
</dbReference>
<name>A0A3S5FEX7_9PLAT</name>
<gene>
    <name evidence="2" type="ORF">PXEA_LOCUS21588</name>
</gene>
<protein>
    <submittedName>
        <fullName evidence="2">Uncharacterized protein</fullName>
    </submittedName>
</protein>
<accession>A0A3S5FEX7</accession>
<evidence type="ECO:0000313" key="2">
    <source>
        <dbReference type="EMBL" id="VEL28148.1"/>
    </source>
</evidence>
<proteinExistence type="predicted"/>
<sequence length="79" mass="8676">METKAIWLKMVVFDDKRDTGITTIVNRPAPACTVSILFLSLTPSHCHGSTPAGGVDKTQTRRGEVETAAHSSRDESDFW</sequence>